<proteinExistence type="predicted"/>
<protein>
    <submittedName>
        <fullName evidence="3">VanZ family protein</fullName>
    </submittedName>
</protein>
<dbReference type="Proteomes" id="UP001198402">
    <property type="component" value="Unassembled WGS sequence"/>
</dbReference>
<dbReference type="EMBL" id="JAIUJS010000002">
    <property type="protein sequence ID" value="MCA0152706.1"/>
    <property type="molecule type" value="Genomic_DNA"/>
</dbReference>
<sequence>MLKNLLLVASISYTITLIVLSLINIPDLPDLGSSFDDKILHVVAYFVLAILWITYVKPLNKRNIYRIVLIAAIILGAILEGLQFVLNPNRSFDLLDMLANALGAFIGTLIAVRFTLLKLK</sequence>
<feature type="transmembrane region" description="Helical" evidence="1">
    <location>
        <begin position="38"/>
        <end position="55"/>
    </location>
</feature>
<keyword evidence="1" id="KW-1133">Transmembrane helix</keyword>
<dbReference type="RefSeq" id="WP_224477625.1">
    <property type="nucleotide sequence ID" value="NZ_JAIUJS010000002.1"/>
</dbReference>
<feature type="domain" description="VanZ-like" evidence="2">
    <location>
        <begin position="38"/>
        <end position="112"/>
    </location>
</feature>
<keyword evidence="4" id="KW-1185">Reference proteome</keyword>
<feature type="transmembrane region" description="Helical" evidence="1">
    <location>
        <begin position="98"/>
        <end position="116"/>
    </location>
</feature>
<evidence type="ECO:0000313" key="3">
    <source>
        <dbReference type="EMBL" id="MCA0152706.1"/>
    </source>
</evidence>
<comment type="caution">
    <text evidence="3">The sequence shown here is derived from an EMBL/GenBank/DDBJ whole genome shotgun (WGS) entry which is preliminary data.</text>
</comment>
<evidence type="ECO:0000313" key="4">
    <source>
        <dbReference type="Proteomes" id="UP001198402"/>
    </source>
</evidence>
<feature type="transmembrane region" description="Helical" evidence="1">
    <location>
        <begin position="5"/>
        <end position="26"/>
    </location>
</feature>
<dbReference type="NCBIfam" id="NF037970">
    <property type="entry name" value="vanZ_1"/>
    <property type="match status" value="1"/>
</dbReference>
<keyword evidence="1" id="KW-0812">Transmembrane</keyword>
<name>A0ABS7XZC1_9FLAO</name>
<dbReference type="PANTHER" id="PTHR28008">
    <property type="entry name" value="DOMAIN PROTEIN, PUTATIVE (AFU_ORTHOLOGUE AFUA_3G10980)-RELATED"/>
    <property type="match status" value="1"/>
</dbReference>
<gene>
    <name evidence="3" type="ORF">LBV24_05730</name>
</gene>
<dbReference type="PANTHER" id="PTHR28008:SF1">
    <property type="entry name" value="DOMAIN PROTEIN, PUTATIVE (AFU_ORTHOLOGUE AFUA_3G10980)-RELATED"/>
    <property type="match status" value="1"/>
</dbReference>
<accession>A0ABS7XZC1</accession>
<organism evidence="3 4">
    <name type="scientific">Winogradskyella vincentii</name>
    <dbReference type="NCBI Taxonomy" id="2877122"/>
    <lineage>
        <taxon>Bacteria</taxon>
        <taxon>Pseudomonadati</taxon>
        <taxon>Bacteroidota</taxon>
        <taxon>Flavobacteriia</taxon>
        <taxon>Flavobacteriales</taxon>
        <taxon>Flavobacteriaceae</taxon>
        <taxon>Winogradskyella</taxon>
    </lineage>
</organism>
<keyword evidence="1" id="KW-0472">Membrane</keyword>
<evidence type="ECO:0000256" key="1">
    <source>
        <dbReference type="SAM" id="Phobius"/>
    </source>
</evidence>
<reference evidence="4" key="1">
    <citation type="submission" date="2023-07" db="EMBL/GenBank/DDBJ databases">
        <authorList>
            <person name="Yue Y."/>
        </authorList>
    </citation>
    <scope>NUCLEOTIDE SEQUENCE [LARGE SCALE GENOMIC DNA]</scope>
    <source>
        <strain evidence="4">2Y89</strain>
    </source>
</reference>
<evidence type="ECO:0000259" key="2">
    <source>
        <dbReference type="Pfam" id="PF04892"/>
    </source>
</evidence>
<feature type="transmembrane region" description="Helical" evidence="1">
    <location>
        <begin position="67"/>
        <end position="86"/>
    </location>
</feature>
<dbReference type="InterPro" id="IPR006976">
    <property type="entry name" value="VanZ-like"/>
</dbReference>
<dbReference type="Pfam" id="PF04892">
    <property type="entry name" value="VanZ"/>
    <property type="match status" value="1"/>
</dbReference>